<evidence type="ECO:0000256" key="2">
    <source>
        <dbReference type="ARBA" id="ARBA00007163"/>
    </source>
</evidence>
<feature type="compositionally biased region" description="Pro residues" evidence="8">
    <location>
        <begin position="73"/>
        <end position="90"/>
    </location>
</feature>
<gene>
    <name evidence="10" type="ORF">O0I10_011730</name>
</gene>
<dbReference type="Proteomes" id="UP001234581">
    <property type="component" value="Unassembled WGS sequence"/>
</dbReference>
<evidence type="ECO:0000256" key="4">
    <source>
        <dbReference type="ARBA" id="ARBA00023125"/>
    </source>
</evidence>
<feature type="region of interest" description="Disordered" evidence="8">
    <location>
        <begin position="207"/>
        <end position="228"/>
    </location>
</feature>
<feature type="region of interest" description="Disordered" evidence="8">
    <location>
        <begin position="39"/>
        <end position="148"/>
    </location>
</feature>
<dbReference type="Pfam" id="PF00170">
    <property type="entry name" value="bZIP_1"/>
    <property type="match status" value="1"/>
</dbReference>
<dbReference type="Gene3D" id="1.20.5.170">
    <property type="match status" value="1"/>
</dbReference>
<dbReference type="GO" id="GO:0005634">
    <property type="term" value="C:nucleus"/>
    <property type="evidence" value="ECO:0007669"/>
    <property type="project" value="UniProtKB-SubCell"/>
</dbReference>
<comment type="caution">
    <text evidence="10">The sequence shown here is derived from an EMBL/GenBank/DDBJ whole genome shotgun (WGS) entry which is preliminary data.</text>
</comment>
<feature type="compositionally biased region" description="Polar residues" evidence="8">
    <location>
        <begin position="10"/>
        <end position="20"/>
    </location>
</feature>
<comment type="subcellular location">
    <subcellularLocation>
        <location evidence="1">Nucleus</location>
    </subcellularLocation>
</comment>
<feature type="compositionally biased region" description="Low complexity" evidence="8">
    <location>
        <begin position="43"/>
        <end position="60"/>
    </location>
</feature>
<sequence length="464" mass="53197">MNFGILNFKEVNNNTTDESNNPPPSQYLFLSPSLQHYASGFPSSSSITSSSSSSNSSNSSQTAHTPEFLAEDIPPPFDTRPEEPAPPPPRRTIRKHKEPIFVTEVPQNAYKKKRNRGLSSSEEDEAAAGGADATNKSKMTAKERRQLRNKISARNFRVRRKEYIEQLEYQISKQDKELALLRESNARLEKVNQELLLEVERWRSLSDSQQQQQQQQQQPAALLGGDNTSGGEALPDLFNFFELNDLDLFDFNVNVSNAVIPHFDFARVLNEKPDPRISSAELMRSFPLLAPTLMSMIIGQTMALVSEQEIMSTAVMAQPTTKITFPEPPQMLVASERHQRQDAVPLEKEHMVDEAIERWLLRKHYLYYAFMRMRGYSHAQLIQRARQYLESSAYRERRMERLQRVVNTISAFCSITSTLLQHPERAPLVPSMIRNDKRLDWHSSFSPKGSLEYKEHPLYLMAHD</sequence>
<reference evidence="10 11" key="1">
    <citation type="submission" date="2023-03" db="EMBL/GenBank/DDBJ databases">
        <title>Genome sequence of Lichtheimia ornata CBS 291.66.</title>
        <authorList>
            <person name="Mohabir J.T."/>
            <person name="Shea T.P."/>
            <person name="Kurbessoian T."/>
            <person name="Berby B."/>
            <person name="Fontaine J."/>
            <person name="Livny J."/>
            <person name="Gnirke A."/>
            <person name="Stajich J.E."/>
            <person name="Cuomo C.A."/>
        </authorList>
    </citation>
    <scope>NUCLEOTIDE SEQUENCE [LARGE SCALE GENOMIC DNA]</scope>
    <source>
        <strain evidence="10">CBS 291.66</strain>
    </source>
</reference>
<keyword evidence="6" id="KW-0539">Nucleus</keyword>
<evidence type="ECO:0000313" key="11">
    <source>
        <dbReference type="Proteomes" id="UP001234581"/>
    </source>
</evidence>
<keyword evidence="3" id="KW-0805">Transcription regulation</keyword>
<dbReference type="GeneID" id="83219129"/>
<name>A0AAD7UU27_9FUNG</name>
<feature type="domain" description="BZIP" evidence="9">
    <location>
        <begin position="142"/>
        <end position="190"/>
    </location>
</feature>
<evidence type="ECO:0000256" key="8">
    <source>
        <dbReference type="SAM" id="MobiDB-lite"/>
    </source>
</evidence>
<comment type="similarity">
    <text evidence="2">Belongs to the bZIP family.</text>
</comment>
<evidence type="ECO:0000256" key="3">
    <source>
        <dbReference type="ARBA" id="ARBA00023015"/>
    </source>
</evidence>
<evidence type="ECO:0000256" key="1">
    <source>
        <dbReference type="ARBA" id="ARBA00004123"/>
    </source>
</evidence>
<evidence type="ECO:0000256" key="6">
    <source>
        <dbReference type="ARBA" id="ARBA00023242"/>
    </source>
</evidence>
<proteinExistence type="inferred from homology"/>
<dbReference type="EMBL" id="JARTCD010000098">
    <property type="protein sequence ID" value="KAJ8652652.1"/>
    <property type="molecule type" value="Genomic_DNA"/>
</dbReference>
<feature type="region of interest" description="Disordered" evidence="8">
    <location>
        <begin position="10"/>
        <end position="29"/>
    </location>
</feature>
<accession>A0AAD7UU27</accession>
<dbReference type="SMART" id="SM00338">
    <property type="entry name" value="BRLZ"/>
    <property type="match status" value="1"/>
</dbReference>
<dbReference type="SUPFAM" id="SSF57959">
    <property type="entry name" value="Leucine zipper domain"/>
    <property type="match status" value="1"/>
</dbReference>
<feature type="coiled-coil region" evidence="7">
    <location>
        <begin position="164"/>
        <end position="205"/>
    </location>
</feature>
<evidence type="ECO:0000256" key="7">
    <source>
        <dbReference type="SAM" id="Coils"/>
    </source>
</evidence>
<evidence type="ECO:0000313" key="10">
    <source>
        <dbReference type="EMBL" id="KAJ8652652.1"/>
    </source>
</evidence>
<evidence type="ECO:0000256" key="5">
    <source>
        <dbReference type="ARBA" id="ARBA00023163"/>
    </source>
</evidence>
<dbReference type="GO" id="GO:0003700">
    <property type="term" value="F:DNA-binding transcription factor activity"/>
    <property type="evidence" value="ECO:0007669"/>
    <property type="project" value="InterPro"/>
</dbReference>
<dbReference type="PANTHER" id="PTHR47416">
    <property type="entry name" value="BASIC-LEUCINE ZIPPER TRANSCRIPTION FACTOR F-RELATED"/>
    <property type="match status" value="1"/>
</dbReference>
<dbReference type="AlphaFoldDB" id="A0AAD7UU27"/>
<dbReference type="CDD" id="cd14810">
    <property type="entry name" value="bZIP_u1"/>
    <property type="match status" value="1"/>
</dbReference>
<protein>
    <recommendedName>
        <fullName evidence="9">BZIP domain-containing protein</fullName>
    </recommendedName>
</protein>
<keyword evidence="7" id="KW-0175">Coiled coil</keyword>
<dbReference type="PROSITE" id="PS00036">
    <property type="entry name" value="BZIP_BASIC"/>
    <property type="match status" value="1"/>
</dbReference>
<feature type="compositionally biased region" description="Low complexity" evidence="8">
    <location>
        <begin position="209"/>
        <end position="218"/>
    </location>
</feature>
<keyword evidence="11" id="KW-1185">Reference proteome</keyword>
<dbReference type="InterPro" id="IPR004827">
    <property type="entry name" value="bZIP"/>
</dbReference>
<keyword evidence="5" id="KW-0804">Transcription</keyword>
<organism evidence="10 11">
    <name type="scientific">Lichtheimia ornata</name>
    <dbReference type="NCBI Taxonomy" id="688661"/>
    <lineage>
        <taxon>Eukaryota</taxon>
        <taxon>Fungi</taxon>
        <taxon>Fungi incertae sedis</taxon>
        <taxon>Mucoromycota</taxon>
        <taxon>Mucoromycotina</taxon>
        <taxon>Mucoromycetes</taxon>
        <taxon>Mucorales</taxon>
        <taxon>Lichtheimiaceae</taxon>
        <taxon>Lichtheimia</taxon>
    </lineage>
</organism>
<dbReference type="PANTHER" id="PTHR47416:SF8">
    <property type="entry name" value="BASIC-LEUCINE ZIPPER TRANSCRIPTION FACTOR E-RELATED"/>
    <property type="match status" value="1"/>
</dbReference>
<evidence type="ECO:0000259" key="9">
    <source>
        <dbReference type="PROSITE" id="PS50217"/>
    </source>
</evidence>
<dbReference type="GO" id="GO:0003677">
    <property type="term" value="F:DNA binding"/>
    <property type="evidence" value="ECO:0007669"/>
    <property type="project" value="UniProtKB-KW"/>
</dbReference>
<dbReference type="RefSeq" id="XP_058337566.1">
    <property type="nucleotide sequence ID" value="XM_058491693.1"/>
</dbReference>
<dbReference type="InterPro" id="IPR046347">
    <property type="entry name" value="bZIP_sf"/>
</dbReference>
<keyword evidence="4" id="KW-0238">DNA-binding</keyword>
<dbReference type="PROSITE" id="PS50217">
    <property type="entry name" value="BZIP"/>
    <property type="match status" value="1"/>
</dbReference>